<dbReference type="GO" id="GO:0019843">
    <property type="term" value="F:rRNA binding"/>
    <property type="evidence" value="ECO:0007669"/>
    <property type="project" value="UniProtKB-UniRule"/>
</dbReference>
<organism evidence="6 7">
    <name type="scientific">Legionella beliardensis</name>
    <dbReference type="NCBI Taxonomy" id="91822"/>
    <lineage>
        <taxon>Bacteria</taxon>
        <taxon>Pseudomonadati</taxon>
        <taxon>Pseudomonadota</taxon>
        <taxon>Gammaproteobacteria</taxon>
        <taxon>Legionellales</taxon>
        <taxon>Legionellaceae</taxon>
        <taxon>Legionella</taxon>
    </lineage>
</organism>
<dbReference type="SUPFAM" id="SSF158710">
    <property type="entry name" value="PSPTO4464-like"/>
    <property type="match status" value="1"/>
</dbReference>
<dbReference type="AlphaFoldDB" id="A0A378I4L1"/>
<comment type="similarity">
    <text evidence="5">Belongs to the DarP family.</text>
</comment>
<dbReference type="HAMAP" id="MF_00765">
    <property type="entry name" value="DarP"/>
    <property type="match status" value="1"/>
</dbReference>
<evidence type="ECO:0000313" key="6">
    <source>
        <dbReference type="EMBL" id="STX30147.1"/>
    </source>
</evidence>
<dbReference type="PANTHER" id="PTHR38101:SF1">
    <property type="entry name" value="UPF0307 PROTEIN YJGA"/>
    <property type="match status" value="1"/>
</dbReference>
<evidence type="ECO:0000256" key="5">
    <source>
        <dbReference type="HAMAP-Rule" id="MF_00765"/>
    </source>
</evidence>
<protein>
    <recommendedName>
        <fullName evidence="5">Dual-action ribosomal maturation protein DarP</fullName>
    </recommendedName>
    <alternativeName>
        <fullName evidence="5">Large ribosomal subunit assembly factor DarP</fullName>
    </alternativeName>
</protein>
<dbReference type="Proteomes" id="UP000254968">
    <property type="component" value="Unassembled WGS sequence"/>
</dbReference>
<dbReference type="Gene3D" id="1.10.60.30">
    <property type="entry name" value="PSPTO4464-like domains"/>
    <property type="match status" value="2"/>
</dbReference>
<dbReference type="EMBL" id="UGNV01000001">
    <property type="protein sequence ID" value="STX30147.1"/>
    <property type="molecule type" value="Genomic_DNA"/>
</dbReference>
<dbReference type="InterPro" id="IPR023153">
    <property type="entry name" value="DarP_sf"/>
</dbReference>
<dbReference type="RefSeq" id="WP_115303869.1">
    <property type="nucleotide sequence ID" value="NZ_CAAAHO010000005.1"/>
</dbReference>
<dbReference type="GO" id="GO:0005829">
    <property type="term" value="C:cytosol"/>
    <property type="evidence" value="ECO:0007669"/>
    <property type="project" value="TreeGrafter"/>
</dbReference>
<dbReference type="GO" id="GO:1902626">
    <property type="term" value="P:assembly of large subunit precursor of preribosome"/>
    <property type="evidence" value="ECO:0007669"/>
    <property type="project" value="UniProtKB-UniRule"/>
</dbReference>
<name>A0A378I4L1_9GAMM</name>
<evidence type="ECO:0000313" key="7">
    <source>
        <dbReference type="Proteomes" id="UP000254968"/>
    </source>
</evidence>
<dbReference type="InterPro" id="IPR006839">
    <property type="entry name" value="DarP"/>
</dbReference>
<dbReference type="Pfam" id="PF04751">
    <property type="entry name" value="DarP"/>
    <property type="match status" value="1"/>
</dbReference>
<keyword evidence="3 5" id="KW-0699">rRNA-binding</keyword>
<dbReference type="CDD" id="cd16331">
    <property type="entry name" value="YjgA-like"/>
    <property type="match status" value="1"/>
</dbReference>
<reference evidence="6 7" key="1">
    <citation type="submission" date="2018-06" db="EMBL/GenBank/DDBJ databases">
        <authorList>
            <consortium name="Pathogen Informatics"/>
            <person name="Doyle S."/>
        </authorList>
    </citation>
    <scope>NUCLEOTIDE SEQUENCE [LARGE SCALE GENOMIC DNA]</scope>
    <source>
        <strain evidence="6 7">NCTC13315</strain>
    </source>
</reference>
<accession>A0A378I4L1</accession>
<proteinExistence type="inferred from homology"/>
<dbReference type="NCBIfam" id="NF003593">
    <property type="entry name" value="PRK05255.1-1"/>
    <property type="match status" value="1"/>
</dbReference>
<dbReference type="OrthoDB" id="5293604at2"/>
<dbReference type="PANTHER" id="PTHR38101">
    <property type="entry name" value="UPF0307 PROTEIN YJGA"/>
    <property type="match status" value="1"/>
</dbReference>
<dbReference type="GO" id="GO:0043022">
    <property type="term" value="F:ribosome binding"/>
    <property type="evidence" value="ECO:0007669"/>
    <property type="project" value="UniProtKB-UniRule"/>
</dbReference>
<dbReference type="PIRSF" id="PIRSF016183">
    <property type="entry name" value="UCP016183"/>
    <property type="match status" value="1"/>
</dbReference>
<evidence type="ECO:0000256" key="3">
    <source>
        <dbReference type="ARBA" id="ARBA00022730"/>
    </source>
</evidence>
<comment type="subcellular location">
    <subcellularLocation>
        <location evidence="5">Cytoplasm</location>
    </subcellularLocation>
    <text evidence="5">Associates with late stage pre-50S ribosomal subunits.</text>
</comment>
<keyword evidence="1 5" id="KW-0963">Cytoplasm</keyword>
<keyword evidence="2 5" id="KW-0690">Ribosome biogenesis</keyword>
<comment type="function">
    <text evidence="5">Member of a network of 50S ribosomal subunit biogenesis factors which assembles along the 30S-50S interface, preventing incorrect 23S rRNA structures from forming. Promotes peptidyl transferase center (PTC) maturation.</text>
</comment>
<evidence type="ECO:0000256" key="1">
    <source>
        <dbReference type="ARBA" id="ARBA00022490"/>
    </source>
</evidence>
<sequence>MEDDFISKSQKKREAHALQKVGEELVALPAAKLAVLSLPDNLQQAIIAAKAIKSHGALKRQMQLIGKIMRSIDSETIITAYSEMKAEESAKTAAFHDVELWRERLITEGKTALTEFINQYPHVDVQALRQMLKKAIAEKVSGQDKGASRALFRLLRSYLQ</sequence>
<gene>
    <name evidence="5" type="primary">darP</name>
    <name evidence="6" type="ORF">NCTC13315_02711</name>
</gene>
<keyword evidence="7" id="KW-1185">Reference proteome</keyword>
<keyword evidence="4 5" id="KW-0694">RNA-binding</keyword>
<evidence type="ECO:0000256" key="4">
    <source>
        <dbReference type="ARBA" id="ARBA00022884"/>
    </source>
</evidence>
<evidence type="ECO:0000256" key="2">
    <source>
        <dbReference type="ARBA" id="ARBA00022517"/>
    </source>
</evidence>